<dbReference type="PROSITE" id="PS50110">
    <property type="entry name" value="RESPONSE_REGULATORY"/>
    <property type="match status" value="1"/>
</dbReference>
<protein>
    <submittedName>
        <fullName evidence="3">Response regulator receiver protein</fullName>
    </submittedName>
</protein>
<dbReference type="GO" id="GO:0000976">
    <property type="term" value="F:transcription cis-regulatory region binding"/>
    <property type="evidence" value="ECO:0007669"/>
    <property type="project" value="TreeGrafter"/>
</dbReference>
<dbReference type="GO" id="GO:0005829">
    <property type="term" value="C:cytosol"/>
    <property type="evidence" value="ECO:0007669"/>
    <property type="project" value="TreeGrafter"/>
</dbReference>
<dbReference type="GO" id="GO:0032993">
    <property type="term" value="C:protein-DNA complex"/>
    <property type="evidence" value="ECO:0007669"/>
    <property type="project" value="TreeGrafter"/>
</dbReference>
<dbReference type="Pfam" id="PF00072">
    <property type="entry name" value="Response_reg"/>
    <property type="match status" value="1"/>
</dbReference>
<dbReference type="GO" id="GO:0000156">
    <property type="term" value="F:phosphorelay response regulator activity"/>
    <property type="evidence" value="ECO:0007669"/>
    <property type="project" value="TreeGrafter"/>
</dbReference>
<name>A0A0W8G6N9_9ZZZZ</name>
<evidence type="ECO:0000256" key="1">
    <source>
        <dbReference type="ARBA" id="ARBA00023125"/>
    </source>
</evidence>
<reference evidence="3" key="1">
    <citation type="journal article" date="2015" name="Proc. Natl. Acad. Sci. U.S.A.">
        <title>Networks of energetic and metabolic interactions define dynamics in microbial communities.</title>
        <authorList>
            <person name="Embree M."/>
            <person name="Liu J.K."/>
            <person name="Al-Bassam M.M."/>
            <person name="Zengler K."/>
        </authorList>
    </citation>
    <scope>NUCLEOTIDE SEQUENCE</scope>
</reference>
<dbReference type="InterPro" id="IPR011006">
    <property type="entry name" value="CheY-like_superfamily"/>
</dbReference>
<evidence type="ECO:0000259" key="2">
    <source>
        <dbReference type="PROSITE" id="PS50110"/>
    </source>
</evidence>
<dbReference type="Gene3D" id="3.40.50.2300">
    <property type="match status" value="1"/>
</dbReference>
<comment type="caution">
    <text evidence="3">The sequence shown here is derived from an EMBL/GenBank/DDBJ whole genome shotgun (WGS) entry which is preliminary data.</text>
</comment>
<dbReference type="PANTHER" id="PTHR48111">
    <property type="entry name" value="REGULATOR OF RPOS"/>
    <property type="match status" value="1"/>
</dbReference>
<proteinExistence type="predicted"/>
<dbReference type="PANTHER" id="PTHR48111:SF50">
    <property type="entry name" value="KDP OPERON TRANSCRIPTIONAL REGULATORY PROTEIN KDPE"/>
    <property type="match status" value="1"/>
</dbReference>
<dbReference type="SUPFAM" id="SSF52172">
    <property type="entry name" value="CheY-like"/>
    <property type="match status" value="1"/>
</dbReference>
<dbReference type="InterPro" id="IPR039420">
    <property type="entry name" value="WalR-like"/>
</dbReference>
<sequence length="129" mass="13541">MPDPIRVLVVDDEDRFRTTLVKLLGAQGLTAEAAPGGEEALALLAEKPFDVVLLDVKMPGLSGQEVLPRIKAAAPGVEVLILTGHASVDIAAEMIAGGAADYLLKPCPLDELVGCVRAVYDRRKAVGAR</sequence>
<keyword evidence="1" id="KW-0238">DNA-binding</keyword>
<dbReference type="SMART" id="SM00448">
    <property type="entry name" value="REC"/>
    <property type="match status" value="1"/>
</dbReference>
<accession>A0A0W8G6N9</accession>
<evidence type="ECO:0000313" key="3">
    <source>
        <dbReference type="EMBL" id="KUG28179.1"/>
    </source>
</evidence>
<gene>
    <name evidence="3" type="ORF">ASZ90_001953</name>
</gene>
<feature type="domain" description="Response regulatory" evidence="2">
    <location>
        <begin position="6"/>
        <end position="120"/>
    </location>
</feature>
<organism evidence="3">
    <name type="scientific">hydrocarbon metagenome</name>
    <dbReference type="NCBI Taxonomy" id="938273"/>
    <lineage>
        <taxon>unclassified sequences</taxon>
        <taxon>metagenomes</taxon>
        <taxon>ecological metagenomes</taxon>
    </lineage>
</organism>
<dbReference type="InterPro" id="IPR001789">
    <property type="entry name" value="Sig_transdc_resp-reg_receiver"/>
</dbReference>
<dbReference type="GO" id="GO:0006355">
    <property type="term" value="P:regulation of DNA-templated transcription"/>
    <property type="evidence" value="ECO:0007669"/>
    <property type="project" value="TreeGrafter"/>
</dbReference>
<dbReference type="AlphaFoldDB" id="A0A0W8G6N9"/>
<dbReference type="EMBL" id="LNQE01000252">
    <property type="protein sequence ID" value="KUG28179.1"/>
    <property type="molecule type" value="Genomic_DNA"/>
</dbReference>